<comment type="pathway">
    <text evidence="2">Amino-acid biosynthesis; L-serine biosynthesis; L-serine from 3-phospho-D-glycerate: step 3/3.</text>
</comment>
<evidence type="ECO:0000256" key="5">
    <source>
        <dbReference type="ARBA" id="ARBA00015196"/>
    </source>
</evidence>
<dbReference type="SFLD" id="SFLDG01136">
    <property type="entry name" value="C1.6:_Phosphoserine_Phosphatas"/>
    <property type="match status" value="1"/>
</dbReference>
<dbReference type="UniPathway" id="UPA00135">
    <property type="reaction ID" value="UER00198"/>
</dbReference>
<accession>A0A2D2D3T9</accession>
<dbReference type="SFLD" id="SFLDG01137">
    <property type="entry name" value="C1.6.1:_Phosphoserine_Phosphat"/>
    <property type="match status" value="1"/>
</dbReference>
<evidence type="ECO:0000256" key="9">
    <source>
        <dbReference type="ARBA" id="ARBA00022842"/>
    </source>
</evidence>
<dbReference type="InterPro" id="IPR023214">
    <property type="entry name" value="HAD_sf"/>
</dbReference>
<evidence type="ECO:0000256" key="12">
    <source>
        <dbReference type="ARBA" id="ARBA00048138"/>
    </source>
</evidence>
<evidence type="ECO:0000256" key="6">
    <source>
        <dbReference type="ARBA" id="ARBA00022605"/>
    </source>
</evidence>
<dbReference type="AlphaFoldDB" id="A0A2D2D3T9"/>
<dbReference type="STRING" id="595536.GCA_000178815_01470"/>
<dbReference type="PANTHER" id="PTHR43344">
    <property type="entry name" value="PHOSPHOSERINE PHOSPHATASE"/>
    <property type="match status" value="1"/>
</dbReference>
<name>A0A2D2D3T9_METT3</name>
<dbReference type="Proteomes" id="UP000230709">
    <property type="component" value="Chromosome"/>
</dbReference>
<dbReference type="GO" id="GO:0005737">
    <property type="term" value="C:cytoplasm"/>
    <property type="evidence" value="ECO:0007669"/>
    <property type="project" value="TreeGrafter"/>
</dbReference>
<dbReference type="SFLD" id="SFLDF00029">
    <property type="entry name" value="phosphoserine_phosphatase"/>
    <property type="match status" value="1"/>
</dbReference>
<dbReference type="SUPFAM" id="SSF56784">
    <property type="entry name" value="HAD-like"/>
    <property type="match status" value="1"/>
</dbReference>
<dbReference type="KEGG" id="mtw:CQW49_18580"/>
<evidence type="ECO:0000256" key="3">
    <source>
        <dbReference type="ARBA" id="ARBA00009184"/>
    </source>
</evidence>
<dbReference type="InterPro" id="IPR050582">
    <property type="entry name" value="HAD-like_SerB"/>
</dbReference>
<proteinExistence type="inferred from homology"/>
<evidence type="ECO:0000256" key="4">
    <source>
        <dbReference type="ARBA" id="ARBA00012640"/>
    </source>
</evidence>
<keyword evidence="6" id="KW-0028">Amino-acid biosynthesis</keyword>
<keyword evidence="16" id="KW-1185">Reference proteome</keyword>
<dbReference type="Pfam" id="PF12710">
    <property type="entry name" value="HAD"/>
    <property type="match status" value="1"/>
</dbReference>
<protein>
    <recommendedName>
        <fullName evidence="5">Phosphoserine phosphatase</fullName>
        <ecNumber evidence="4">3.1.3.3</ecNumber>
    </recommendedName>
    <alternativeName>
        <fullName evidence="11">O-phosphoserine phosphohydrolase</fullName>
    </alternativeName>
</protein>
<sequence>MSKALIDHVATFIAAADGPRLSAEAVMGWCAAVGAVAIDWLEPGVAADASFMLAPQALPQARAALQAAADAAGVDVVVQEKAKRRKRLIVADMDSTMIAQECVDELAAYAGLRERVAPITARAMRGELDFESALRDRVALLAGLDVAIVETILRERVTPTPGARTLLATMRANGAYAALVTGGFTCFAEPIAARLGFNEARANLLETRDGRLTGAVTPPIRGASAKREALEALRAQLGLQPAETLAVGDGANDLDMLEAAGLGVAFHAKPKVAAAAHARIDRADLTALLFAQGYRRADFVA</sequence>
<comment type="cofactor">
    <cofactor evidence="1">
        <name>Mg(2+)</name>
        <dbReference type="ChEBI" id="CHEBI:18420"/>
    </cofactor>
</comment>
<keyword evidence="10" id="KW-0718">Serine biosynthesis</keyword>
<dbReference type="SFLD" id="SFLDS00003">
    <property type="entry name" value="Haloacid_Dehalogenase"/>
    <property type="match status" value="1"/>
</dbReference>
<keyword evidence="7" id="KW-0479">Metal-binding</keyword>
<dbReference type="EC" id="3.1.3.3" evidence="4"/>
<dbReference type="Gene3D" id="3.40.50.1000">
    <property type="entry name" value="HAD superfamily/HAD-like"/>
    <property type="match status" value="1"/>
</dbReference>
<reference evidence="16" key="1">
    <citation type="submission" date="2017-10" db="EMBL/GenBank/DDBJ databases">
        <title>Completed PacBio SMRT sequence of Methylosinus trichosporium OB3b reveals presence of a third large plasmid.</title>
        <authorList>
            <person name="Charles T.C."/>
            <person name="Lynch M.D.J."/>
            <person name="Heil J.R."/>
            <person name="Cheng J."/>
        </authorList>
    </citation>
    <scope>NUCLEOTIDE SEQUENCE [LARGE SCALE GENOMIC DNA]</scope>
    <source>
        <strain evidence="16">OB3b</strain>
    </source>
</reference>
<dbReference type="GO" id="GO:0006564">
    <property type="term" value="P:L-serine biosynthetic process"/>
    <property type="evidence" value="ECO:0007669"/>
    <property type="project" value="UniProtKB-KW"/>
</dbReference>
<dbReference type="InterPro" id="IPR004469">
    <property type="entry name" value="PSP"/>
</dbReference>
<dbReference type="PANTHER" id="PTHR43344:SF2">
    <property type="entry name" value="PHOSPHOSERINE PHOSPHATASE"/>
    <property type="match status" value="1"/>
</dbReference>
<organism evidence="15 16">
    <name type="scientific">Methylosinus trichosporium (strain ATCC 35070 / NCIMB 11131 / UNIQEM 75 / OB3b)</name>
    <dbReference type="NCBI Taxonomy" id="595536"/>
    <lineage>
        <taxon>Bacteria</taxon>
        <taxon>Pseudomonadati</taxon>
        <taxon>Pseudomonadota</taxon>
        <taxon>Alphaproteobacteria</taxon>
        <taxon>Hyphomicrobiales</taxon>
        <taxon>Methylocystaceae</taxon>
        <taxon>Methylosinus</taxon>
    </lineage>
</organism>
<feature type="active site" description="Proton donor" evidence="14">
    <location>
        <position position="94"/>
    </location>
</feature>
<evidence type="ECO:0000256" key="1">
    <source>
        <dbReference type="ARBA" id="ARBA00001946"/>
    </source>
</evidence>
<dbReference type="NCBIfam" id="TIGR00338">
    <property type="entry name" value="serB"/>
    <property type="match status" value="1"/>
</dbReference>
<dbReference type="NCBIfam" id="TIGR01488">
    <property type="entry name" value="HAD-SF-IB"/>
    <property type="match status" value="1"/>
</dbReference>
<evidence type="ECO:0000256" key="13">
    <source>
        <dbReference type="ARBA" id="ARBA00048523"/>
    </source>
</evidence>
<evidence type="ECO:0000256" key="10">
    <source>
        <dbReference type="ARBA" id="ARBA00023299"/>
    </source>
</evidence>
<gene>
    <name evidence="15" type="primary">serB</name>
    <name evidence="15" type="ORF">CQW49_18580</name>
</gene>
<comment type="catalytic activity">
    <reaction evidence="13">
        <text>O-phospho-D-serine + H2O = D-serine + phosphate</text>
        <dbReference type="Rhea" id="RHEA:24873"/>
        <dbReference type="ChEBI" id="CHEBI:15377"/>
        <dbReference type="ChEBI" id="CHEBI:35247"/>
        <dbReference type="ChEBI" id="CHEBI:43474"/>
        <dbReference type="ChEBI" id="CHEBI:58680"/>
        <dbReference type="EC" id="3.1.3.3"/>
    </reaction>
</comment>
<evidence type="ECO:0000313" key="16">
    <source>
        <dbReference type="Proteomes" id="UP000230709"/>
    </source>
</evidence>
<evidence type="ECO:0000256" key="11">
    <source>
        <dbReference type="ARBA" id="ARBA00031693"/>
    </source>
</evidence>
<dbReference type="RefSeq" id="WP_004448537.1">
    <property type="nucleotide sequence ID" value="NZ_ADVE02000001.1"/>
</dbReference>
<dbReference type="EMBL" id="CP023737">
    <property type="protein sequence ID" value="ATQ69663.1"/>
    <property type="molecule type" value="Genomic_DNA"/>
</dbReference>
<dbReference type="GO" id="GO:0000287">
    <property type="term" value="F:magnesium ion binding"/>
    <property type="evidence" value="ECO:0007669"/>
    <property type="project" value="TreeGrafter"/>
</dbReference>
<dbReference type="GO" id="GO:0036424">
    <property type="term" value="F:L-phosphoserine phosphatase activity"/>
    <property type="evidence" value="ECO:0007669"/>
    <property type="project" value="InterPro"/>
</dbReference>
<evidence type="ECO:0000313" key="15">
    <source>
        <dbReference type="EMBL" id="ATQ69663.1"/>
    </source>
</evidence>
<comment type="catalytic activity">
    <reaction evidence="12">
        <text>O-phospho-L-serine + H2O = L-serine + phosphate</text>
        <dbReference type="Rhea" id="RHEA:21208"/>
        <dbReference type="ChEBI" id="CHEBI:15377"/>
        <dbReference type="ChEBI" id="CHEBI:33384"/>
        <dbReference type="ChEBI" id="CHEBI:43474"/>
        <dbReference type="ChEBI" id="CHEBI:57524"/>
        <dbReference type="EC" id="3.1.3.3"/>
    </reaction>
</comment>
<evidence type="ECO:0000256" key="14">
    <source>
        <dbReference type="PIRSR" id="PIRSR604469-1"/>
    </source>
</evidence>
<feature type="active site" description="Nucleophile" evidence="14">
    <location>
        <position position="92"/>
    </location>
</feature>
<dbReference type="InterPro" id="IPR036412">
    <property type="entry name" value="HAD-like_sf"/>
</dbReference>
<dbReference type="CDD" id="cd07500">
    <property type="entry name" value="HAD_PSP"/>
    <property type="match status" value="1"/>
</dbReference>
<keyword evidence="8" id="KW-0378">Hydrolase</keyword>
<comment type="similarity">
    <text evidence="3">Belongs to the HAD-like hydrolase superfamily. SerB family.</text>
</comment>
<evidence type="ECO:0000256" key="2">
    <source>
        <dbReference type="ARBA" id="ARBA00005135"/>
    </source>
</evidence>
<keyword evidence="9" id="KW-0460">Magnesium</keyword>
<evidence type="ECO:0000256" key="7">
    <source>
        <dbReference type="ARBA" id="ARBA00022723"/>
    </source>
</evidence>
<evidence type="ECO:0000256" key="8">
    <source>
        <dbReference type="ARBA" id="ARBA00022801"/>
    </source>
</evidence>